<evidence type="ECO:0000256" key="3">
    <source>
        <dbReference type="SAM" id="Phobius"/>
    </source>
</evidence>
<dbReference type="NCBIfam" id="TIGR00254">
    <property type="entry name" value="GGDEF"/>
    <property type="match status" value="1"/>
</dbReference>
<feature type="transmembrane region" description="Helical" evidence="3">
    <location>
        <begin position="114"/>
        <end position="135"/>
    </location>
</feature>
<organism evidence="5 6">
    <name type="scientific">Rhodobacter lacus</name>
    <dbReference type="NCBI Taxonomy" id="1641972"/>
    <lineage>
        <taxon>Bacteria</taxon>
        <taxon>Pseudomonadati</taxon>
        <taxon>Pseudomonadota</taxon>
        <taxon>Alphaproteobacteria</taxon>
        <taxon>Rhodobacterales</taxon>
        <taxon>Rhodobacter group</taxon>
        <taxon>Rhodobacter</taxon>
    </lineage>
</organism>
<feature type="transmembrane region" description="Helical" evidence="3">
    <location>
        <begin position="182"/>
        <end position="201"/>
    </location>
</feature>
<feature type="transmembrane region" description="Helical" evidence="3">
    <location>
        <begin position="20"/>
        <end position="39"/>
    </location>
</feature>
<evidence type="ECO:0000259" key="4">
    <source>
        <dbReference type="PROSITE" id="PS50887"/>
    </source>
</evidence>
<keyword evidence="3" id="KW-0472">Membrane</keyword>
<dbReference type="InterPro" id="IPR029787">
    <property type="entry name" value="Nucleotide_cyclase"/>
</dbReference>
<name>A0ABW5ABQ0_9RHOB</name>
<protein>
    <recommendedName>
        <fullName evidence="1">diguanylate cyclase</fullName>
        <ecNumber evidence="1">2.7.7.65</ecNumber>
    </recommendedName>
</protein>
<dbReference type="PANTHER" id="PTHR45138">
    <property type="entry name" value="REGULATORY COMPONENTS OF SENSORY TRANSDUCTION SYSTEM"/>
    <property type="match status" value="1"/>
</dbReference>
<comment type="catalytic activity">
    <reaction evidence="2">
        <text>2 GTP = 3',3'-c-di-GMP + 2 diphosphate</text>
        <dbReference type="Rhea" id="RHEA:24898"/>
        <dbReference type="ChEBI" id="CHEBI:33019"/>
        <dbReference type="ChEBI" id="CHEBI:37565"/>
        <dbReference type="ChEBI" id="CHEBI:58805"/>
        <dbReference type="EC" id="2.7.7.65"/>
    </reaction>
</comment>
<dbReference type="Pfam" id="PF00990">
    <property type="entry name" value="GGDEF"/>
    <property type="match status" value="1"/>
</dbReference>
<reference evidence="6" key="1">
    <citation type="journal article" date="2019" name="Int. J. Syst. Evol. Microbiol.">
        <title>The Global Catalogue of Microorganisms (GCM) 10K type strain sequencing project: providing services to taxonomists for standard genome sequencing and annotation.</title>
        <authorList>
            <consortium name="The Broad Institute Genomics Platform"/>
            <consortium name="The Broad Institute Genome Sequencing Center for Infectious Disease"/>
            <person name="Wu L."/>
            <person name="Ma J."/>
        </authorList>
    </citation>
    <scope>NUCLEOTIDE SEQUENCE [LARGE SCALE GENOMIC DNA]</scope>
    <source>
        <strain evidence="6">CCUG 55131</strain>
    </source>
</reference>
<feature type="domain" description="GGDEF" evidence="4">
    <location>
        <begin position="270"/>
        <end position="402"/>
    </location>
</feature>
<proteinExistence type="predicted"/>
<dbReference type="InterPro" id="IPR000160">
    <property type="entry name" value="GGDEF_dom"/>
</dbReference>
<keyword evidence="6" id="KW-1185">Reference proteome</keyword>
<dbReference type="InterPro" id="IPR050469">
    <property type="entry name" value="Diguanylate_Cyclase"/>
</dbReference>
<gene>
    <name evidence="5" type="ORF">ACFSM0_16865</name>
</gene>
<evidence type="ECO:0000256" key="2">
    <source>
        <dbReference type="ARBA" id="ARBA00034247"/>
    </source>
</evidence>
<dbReference type="SMART" id="SM00267">
    <property type="entry name" value="GGDEF"/>
    <property type="match status" value="1"/>
</dbReference>
<dbReference type="SUPFAM" id="SSF55073">
    <property type="entry name" value="Nucleotide cyclase"/>
    <property type="match status" value="1"/>
</dbReference>
<evidence type="ECO:0000256" key="1">
    <source>
        <dbReference type="ARBA" id="ARBA00012528"/>
    </source>
</evidence>
<dbReference type="CDD" id="cd01949">
    <property type="entry name" value="GGDEF"/>
    <property type="match status" value="1"/>
</dbReference>
<keyword evidence="3" id="KW-1133">Transmembrane helix</keyword>
<dbReference type="EMBL" id="JBHUIX010000019">
    <property type="protein sequence ID" value="MFD2175767.1"/>
    <property type="molecule type" value="Genomic_DNA"/>
</dbReference>
<dbReference type="RefSeq" id="WP_377393210.1">
    <property type="nucleotide sequence ID" value="NZ_JBHUIX010000019.1"/>
</dbReference>
<accession>A0ABW5ABQ0</accession>
<dbReference type="EC" id="2.7.7.65" evidence="1"/>
<evidence type="ECO:0000313" key="5">
    <source>
        <dbReference type="EMBL" id="MFD2175767.1"/>
    </source>
</evidence>
<dbReference type="Proteomes" id="UP001597413">
    <property type="component" value="Unassembled WGS sequence"/>
</dbReference>
<dbReference type="Gene3D" id="3.30.70.270">
    <property type="match status" value="1"/>
</dbReference>
<keyword evidence="3" id="KW-0812">Transmembrane</keyword>
<feature type="transmembrane region" description="Helical" evidence="3">
    <location>
        <begin position="213"/>
        <end position="234"/>
    </location>
</feature>
<dbReference type="PROSITE" id="PS50887">
    <property type="entry name" value="GGDEF"/>
    <property type="match status" value="1"/>
</dbReference>
<sequence>MIVFVGSAQNFTLSQHLQSAALHPLSAAGYLVVALSLLLRPHVGLTVAQALACLIAAQRLFEAGLPHWPVLLSSGSFAHWGTDLTFHDAFSTATARSLLILNGALLAERVSTRLAIGIVALGWFTAAGALFKLAFSLFNETVQLSIFSLFALLTLLSAFVLRYAESSPFRIFLAPSDFRHPFLVMLGAIVTVPFLTGALLSHTGDFDDGHLDAMIIVFEVMEYLLLAVVLYTGATLNAQREKLDHALRHDPLTGALNRRGLNEAIRANPRLNGMILFDIDHFKRINDTMGHLEGDRVLRTVTDRVRAELTPTDVFARWGGEEFLLLLEISHREQLSDLSERLRRAIVAMPSGSGSAPAPALSASFGYGCFHAVEESLTAALARADQALQLAKETGRNCCVAA</sequence>
<feature type="transmembrane region" description="Helical" evidence="3">
    <location>
        <begin position="141"/>
        <end position="161"/>
    </location>
</feature>
<evidence type="ECO:0000313" key="6">
    <source>
        <dbReference type="Proteomes" id="UP001597413"/>
    </source>
</evidence>
<dbReference type="InterPro" id="IPR043128">
    <property type="entry name" value="Rev_trsase/Diguanyl_cyclase"/>
</dbReference>
<comment type="caution">
    <text evidence="5">The sequence shown here is derived from an EMBL/GenBank/DDBJ whole genome shotgun (WGS) entry which is preliminary data.</text>
</comment>
<dbReference type="PANTHER" id="PTHR45138:SF9">
    <property type="entry name" value="DIGUANYLATE CYCLASE DGCM-RELATED"/>
    <property type="match status" value="1"/>
</dbReference>